<evidence type="ECO:0000256" key="2">
    <source>
        <dbReference type="ARBA" id="ARBA00022723"/>
    </source>
</evidence>
<evidence type="ECO:0000313" key="7">
    <source>
        <dbReference type="EMBL" id="HGY10547.1"/>
    </source>
</evidence>
<keyword evidence="4" id="KW-0862">Zinc</keyword>
<dbReference type="InterPro" id="IPR036866">
    <property type="entry name" value="RibonucZ/Hydroxyglut_hydro"/>
</dbReference>
<comment type="similarity">
    <text evidence="1">Belongs to the metallo-beta-lactamase superfamily.</text>
</comment>
<protein>
    <submittedName>
        <fullName evidence="7">MBL fold metallo-hydrolase</fullName>
    </submittedName>
</protein>
<dbReference type="Proteomes" id="UP000885759">
    <property type="component" value="Unassembled WGS sequence"/>
</dbReference>
<dbReference type="PANTHER" id="PTHR42978:SF6">
    <property type="entry name" value="QUORUM-QUENCHING LACTONASE YTNP-RELATED"/>
    <property type="match status" value="1"/>
</dbReference>
<keyword evidence="2" id="KW-0479">Metal-binding</keyword>
<organism evidence="7">
    <name type="scientific">Oceanithermus profundus</name>
    <dbReference type="NCBI Taxonomy" id="187137"/>
    <lineage>
        <taxon>Bacteria</taxon>
        <taxon>Thermotogati</taxon>
        <taxon>Deinococcota</taxon>
        <taxon>Deinococci</taxon>
        <taxon>Thermales</taxon>
        <taxon>Thermaceae</taxon>
        <taxon>Oceanithermus</taxon>
    </lineage>
</organism>
<dbReference type="PANTHER" id="PTHR42978">
    <property type="entry name" value="QUORUM-QUENCHING LACTONASE YTNP-RELATED-RELATED"/>
    <property type="match status" value="1"/>
</dbReference>
<evidence type="ECO:0000256" key="3">
    <source>
        <dbReference type="ARBA" id="ARBA00022801"/>
    </source>
</evidence>
<dbReference type="SMART" id="SM00849">
    <property type="entry name" value="Lactamase_B"/>
    <property type="match status" value="1"/>
</dbReference>
<keyword evidence="3" id="KW-0378">Hydrolase</keyword>
<reference evidence="7" key="1">
    <citation type="journal article" date="2020" name="mSystems">
        <title>Genome- and Community-Level Interaction Insights into Carbon Utilization and Element Cycling Functions of Hydrothermarchaeota in Hydrothermal Sediment.</title>
        <authorList>
            <person name="Zhou Z."/>
            <person name="Liu Y."/>
            <person name="Xu W."/>
            <person name="Pan J."/>
            <person name="Luo Z.H."/>
            <person name="Li M."/>
        </authorList>
    </citation>
    <scope>NUCLEOTIDE SEQUENCE [LARGE SCALE GENOMIC DNA]</scope>
    <source>
        <strain evidence="7">HyVt-570</strain>
    </source>
</reference>
<dbReference type="Pfam" id="PF00753">
    <property type="entry name" value="Lactamase_B"/>
    <property type="match status" value="1"/>
</dbReference>
<dbReference type="Gene3D" id="3.60.15.10">
    <property type="entry name" value="Ribonuclease Z/Hydroxyacylglutathione hydrolase-like"/>
    <property type="match status" value="1"/>
</dbReference>
<evidence type="ECO:0000259" key="6">
    <source>
        <dbReference type="SMART" id="SM00849"/>
    </source>
</evidence>
<gene>
    <name evidence="7" type="ORF">ENK37_10950</name>
</gene>
<evidence type="ECO:0000256" key="4">
    <source>
        <dbReference type="ARBA" id="ARBA00022833"/>
    </source>
</evidence>
<proteinExistence type="inferred from homology"/>
<feature type="region of interest" description="Disordered" evidence="5">
    <location>
        <begin position="264"/>
        <end position="283"/>
    </location>
</feature>
<dbReference type="SUPFAM" id="SSF56281">
    <property type="entry name" value="Metallo-hydrolase/oxidoreductase"/>
    <property type="match status" value="1"/>
</dbReference>
<dbReference type="EMBL" id="DRPZ01000276">
    <property type="protein sequence ID" value="HGY10547.1"/>
    <property type="molecule type" value="Genomic_DNA"/>
</dbReference>
<sequence length="283" mass="31719">MQAFKLGAFELYFLEDARFRLDGGAMFGVVPKTLWTRITEADAANRIPLVIRPLLVRAGERWVLIETGMDDKQGEKHRKIYGIEAAGQLLEQLRALGLEPGDVDLVINTHLHFDHAGLNTVSQDGRIVPLFTNARYLVQKQELYDATHPHERNRASYLPENVEPVLEAGLFDEVEGEVEVLPGLRLVPLPGHTLGQQGVVLHSEGRTLVYTADLMPTLAHAPLAYIMAYDLYPMTTLETRKAHYPRWVEAGAFLATPHDPRHPLGRLVRDDRGYRAEPKAVPG</sequence>
<accession>A0A7C4V795</accession>
<dbReference type="AlphaFoldDB" id="A0A7C4V795"/>
<dbReference type="InterPro" id="IPR051013">
    <property type="entry name" value="MBL_superfamily_lactonases"/>
</dbReference>
<name>A0A7C4V795_9DEIN</name>
<evidence type="ECO:0000256" key="1">
    <source>
        <dbReference type="ARBA" id="ARBA00007749"/>
    </source>
</evidence>
<feature type="domain" description="Metallo-beta-lactamase" evidence="6">
    <location>
        <begin position="50"/>
        <end position="258"/>
    </location>
</feature>
<dbReference type="GO" id="GO:0046872">
    <property type="term" value="F:metal ion binding"/>
    <property type="evidence" value="ECO:0007669"/>
    <property type="project" value="UniProtKB-KW"/>
</dbReference>
<comment type="caution">
    <text evidence="7">The sequence shown here is derived from an EMBL/GenBank/DDBJ whole genome shotgun (WGS) entry which is preliminary data.</text>
</comment>
<dbReference type="InterPro" id="IPR001279">
    <property type="entry name" value="Metallo-B-lactamas"/>
</dbReference>
<evidence type="ECO:0000256" key="5">
    <source>
        <dbReference type="SAM" id="MobiDB-lite"/>
    </source>
</evidence>
<dbReference type="GO" id="GO:0016787">
    <property type="term" value="F:hydrolase activity"/>
    <property type="evidence" value="ECO:0007669"/>
    <property type="project" value="UniProtKB-KW"/>
</dbReference>